<sequence>MILAALVAVIWGVNFVVSAIFVDHMPPMLFAAIRFTFVVFPAILFVPRPGIGWRKTFGVGFFIGVMQFGLMFIAMRLGMSGGLASLLIQLQTLFTVLLAAAFLAERPTRKQVLGIALGLVGLAVVGMGRGGAAMLPFLMMVAAAFFWGCGNVVMRSAKTKSGLSLTVWSGTVAPLPMFAASYLFDGPDAISAALSQINWWFIVGMFYTAIIATLVGFAVWSRLLARYPAGLVVPWSLVTPPAGIVTAILVRGEYPTVLEVVGAVIIILAVLLTTLNLRSLRLRWTP</sequence>
<evidence type="ECO:0000256" key="6">
    <source>
        <dbReference type="SAM" id="Phobius"/>
    </source>
</evidence>
<evidence type="ECO:0000256" key="5">
    <source>
        <dbReference type="ARBA" id="ARBA00023136"/>
    </source>
</evidence>
<dbReference type="SUPFAM" id="SSF103481">
    <property type="entry name" value="Multidrug resistance efflux transporter EmrE"/>
    <property type="match status" value="2"/>
</dbReference>
<dbReference type="Proteomes" id="UP000237752">
    <property type="component" value="Unassembled WGS sequence"/>
</dbReference>
<gene>
    <name evidence="8" type="ORF">CLV47_1328</name>
</gene>
<dbReference type="InterPro" id="IPR050638">
    <property type="entry name" value="AA-Vitamin_Transporters"/>
</dbReference>
<evidence type="ECO:0000313" key="8">
    <source>
        <dbReference type="EMBL" id="PRZ29699.1"/>
    </source>
</evidence>
<feature type="domain" description="EamA" evidence="7">
    <location>
        <begin position="137"/>
        <end position="274"/>
    </location>
</feature>
<reference evidence="8 9" key="1">
    <citation type="submission" date="2018-03" db="EMBL/GenBank/DDBJ databases">
        <title>Genomic Encyclopedia of Archaeal and Bacterial Type Strains, Phase II (KMG-II): from individual species to whole genera.</title>
        <authorList>
            <person name="Goeker M."/>
        </authorList>
    </citation>
    <scope>NUCLEOTIDE SEQUENCE [LARGE SCALE GENOMIC DNA]</scope>
    <source>
        <strain evidence="8 9">DSM 100065</strain>
    </source>
</reference>
<feature type="transmembrane region" description="Helical" evidence="6">
    <location>
        <begin position="58"/>
        <end position="77"/>
    </location>
</feature>
<comment type="similarity">
    <text evidence="2">Belongs to the EamA transporter family.</text>
</comment>
<feature type="transmembrane region" description="Helical" evidence="6">
    <location>
        <begin position="199"/>
        <end position="220"/>
    </location>
</feature>
<evidence type="ECO:0000259" key="7">
    <source>
        <dbReference type="Pfam" id="PF00892"/>
    </source>
</evidence>
<name>A0A2T0Z019_9ACTN</name>
<evidence type="ECO:0000313" key="9">
    <source>
        <dbReference type="Proteomes" id="UP000237752"/>
    </source>
</evidence>
<feature type="transmembrane region" description="Helical" evidence="6">
    <location>
        <begin position="165"/>
        <end position="184"/>
    </location>
</feature>
<evidence type="ECO:0000256" key="1">
    <source>
        <dbReference type="ARBA" id="ARBA00004141"/>
    </source>
</evidence>
<protein>
    <submittedName>
        <fullName evidence="8">O-acetylserine/cysteine efflux transporter</fullName>
    </submittedName>
</protein>
<dbReference type="AlphaFoldDB" id="A0A2T0Z019"/>
<proteinExistence type="inferred from homology"/>
<dbReference type="InterPro" id="IPR000620">
    <property type="entry name" value="EamA_dom"/>
</dbReference>
<accession>A0A2T0Z019</accession>
<feature type="transmembrane region" description="Helical" evidence="6">
    <location>
        <begin position="83"/>
        <end position="104"/>
    </location>
</feature>
<keyword evidence="3 6" id="KW-0812">Transmembrane</keyword>
<evidence type="ECO:0000256" key="2">
    <source>
        <dbReference type="ARBA" id="ARBA00007362"/>
    </source>
</evidence>
<dbReference type="PANTHER" id="PTHR32322">
    <property type="entry name" value="INNER MEMBRANE TRANSPORTER"/>
    <property type="match status" value="1"/>
</dbReference>
<feature type="transmembrane region" description="Helical" evidence="6">
    <location>
        <begin position="232"/>
        <end position="250"/>
    </location>
</feature>
<evidence type="ECO:0000256" key="4">
    <source>
        <dbReference type="ARBA" id="ARBA00022989"/>
    </source>
</evidence>
<dbReference type="PANTHER" id="PTHR32322:SF9">
    <property type="entry name" value="AMINO-ACID METABOLITE EFFLUX PUMP-RELATED"/>
    <property type="match status" value="1"/>
</dbReference>
<keyword evidence="9" id="KW-1185">Reference proteome</keyword>
<organism evidence="8 9">
    <name type="scientific">Antricoccus suffuscus</name>
    <dbReference type="NCBI Taxonomy" id="1629062"/>
    <lineage>
        <taxon>Bacteria</taxon>
        <taxon>Bacillati</taxon>
        <taxon>Actinomycetota</taxon>
        <taxon>Actinomycetes</taxon>
        <taxon>Geodermatophilales</taxon>
        <taxon>Antricoccaceae</taxon>
        <taxon>Antricoccus</taxon>
    </lineage>
</organism>
<dbReference type="InterPro" id="IPR037185">
    <property type="entry name" value="EmrE-like"/>
</dbReference>
<feature type="transmembrane region" description="Helical" evidence="6">
    <location>
        <begin position="28"/>
        <end position="46"/>
    </location>
</feature>
<dbReference type="EMBL" id="PVUE01000032">
    <property type="protein sequence ID" value="PRZ29699.1"/>
    <property type="molecule type" value="Genomic_DNA"/>
</dbReference>
<feature type="domain" description="EamA" evidence="7">
    <location>
        <begin position="2"/>
        <end position="125"/>
    </location>
</feature>
<dbReference type="Pfam" id="PF00892">
    <property type="entry name" value="EamA"/>
    <property type="match status" value="2"/>
</dbReference>
<dbReference type="GO" id="GO:0016020">
    <property type="term" value="C:membrane"/>
    <property type="evidence" value="ECO:0007669"/>
    <property type="project" value="UniProtKB-SubCell"/>
</dbReference>
<evidence type="ECO:0000256" key="3">
    <source>
        <dbReference type="ARBA" id="ARBA00022692"/>
    </source>
</evidence>
<keyword evidence="5 6" id="KW-0472">Membrane</keyword>
<feature type="transmembrane region" description="Helical" evidence="6">
    <location>
        <begin position="111"/>
        <end position="128"/>
    </location>
</feature>
<feature type="transmembrane region" description="Helical" evidence="6">
    <location>
        <begin position="134"/>
        <end position="153"/>
    </location>
</feature>
<feature type="transmembrane region" description="Helical" evidence="6">
    <location>
        <begin position="256"/>
        <end position="277"/>
    </location>
</feature>
<comment type="subcellular location">
    <subcellularLocation>
        <location evidence="1">Membrane</location>
        <topology evidence="1">Multi-pass membrane protein</topology>
    </subcellularLocation>
</comment>
<comment type="caution">
    <text evidence="8">The sequence shown here is derived from an EMBL/GenBank/DDBJ whole genome shotgun (WGS) entry which is preliminary data.</text>
</comment>
<keyword evidence="4 6" id="KW-1133">Transmembrane helix</keyword>